<geneLocation type="plasmid" evidence="3">
    <name>psfrenxt3b</name>
</geneLocation>
<proteinExistence type="predicted"/>
<accession>A0A2L0HAZ4</accession>
<gene>
    <name evidence="2" type="ORF">NXT3_PB00018</name>
</gene>
<organism evidence="2 3">
    <name type="scientific">Rhizobium fredii</name>
    <name type="common">Sinorhizobium fredii</name>
    <dbReference type="NCBI Taxonomy" id="380"/>
    <lineage>
        <taxon>Bacteria</taxon>
        <taxon>Pseudomonadati</taxon>
        <taxon>Pseudomonadota</taxon>
        <taxon>Alphaproteobacteria</taxon>
        <taxon>Hyphomicrobiales</taxon>
        <taxon>Rhizobiaceae</taxon>
        <taxon>Sinorhizobium/Ensifer group</taxon>
        <taxon>Sinorhizobium</taxon>
    </lineage>
</organism>
<name>A0A2L0HAZ4_RHIFR</name>
<sequence length="236" mass="26131">MIDVRQTILDALPKDLLLDLEDRLRAEALKANNVVQREFALNPKRSREAEGQIRFRLQEQGYEEVVQLHGGYLTDGVMVGTNLKVFQPFARFVGPQTGVILGFASMPERKKIPPKNMSRAAGVTLNVSLQSSLFMDDKSPQPTDIFALFLTARDRERAGMIEEIAIGVIGSDYKDFVFYESLEKFLGGYGSQPEMPPADPQDSPGGGSVVKLRPARKLFVPPETRKDKDSGDGTGE</sequence>
<evidence type="ECO:0000256" key="1">
    <source>
        <dbReference type="SAM" id="MobiDB-lite"/>
    </source>
</evidence>
<dbReference type="Proteomes" id="UP000239340">
    <property type="component" value="Plasmid pSfreNXT3b"/>
</dbReference>
<evidence type="ECO:0000313" key="3">
    <source>
        <dbReference type="Proteomes" id="UP000239340"/>
    </source>
</evidence>
<reference evidence="2 3" key="1">
    <citation type="submission" date="2017-10" db="EMBL/GenBank/DDBJ databases">
        <title>Analysis of the genome sequences of Rhizobium populations associated to common bean (phaseolus vulgaris).</title>
        <authorList>
            <person name="Bustos P."/>
            <person name="Santamaria R.I."/>
            <person name="Miranda-Sanchez F."/>
            <person name="Perez-Carrascal O."/>
            <person name="Juarez S."/>
            <person name="Lozano L."/>
            <person name="Martinez-Flores I."/>
            <person name="Vinuesa P."/>
            <person name="Martinez-Romero E."/>
            <person name="Cevallos M.A."/>
            <person name="Romero D."/>
            <person name="Davila G."/>
            <person name="Gonzalez V."/>
        </authorList>
    </citation>
    <scope>NUCLEOTIDE SEQUENCE [LARGE SCALE GENOMIC DNA]</scope>
    <source>
        <strain evidence="2 3">NXT3</strain>
        <plasmid evidence="3">Plasmid psfrenxt3b</plasmid>
    </source>
</reference>
<protein>
    <submittedName>
        <fullName evidence="2">Uncharacterized protein</fullName>
    </submittedName>
</protein>
<feature type="compositionally biased region" description="Basic and acidic residues" evidence="1">
    <location>
        <begin position="223"/>
        <end position="236"/>
    </location>
</feature>
<feature type="region of interest" description="Disordered" evidence="1">
    <location>
        <begin position="190"/>
        <end position="236"/>
    </location>
</feature>
<dbReference type="AlphaFoldDB" id="A0A2L0HAZ4"/>
<evidence type="ECO:0000313" key="2">
    <source>
        <dbReference type="EMBL" id="AUX78681.1"/>
    </source>
</evidence>
<dbReference type="EMBL" id="CP024309">
    <property type="protein sequence ID" value="AUX78681.1"/>
    <property type="molecule type" value="Genomic_DNA"/>
</dbReference>
<dbReference type="RefSeq" id="WP_158665387.1">
    <property type="nucleotide sequence ID" value="NZ_CP024309.1"/>
</dbReference>
<keyword evidence="2" id="KW-0614">Plasmid</keyword>